<dbReference type="PANTHER" id="PTHR19229:SF36">
    <property type="entry name" value="ATP-BINDING CASSETTE SUB-FAMILY A MEMBER 2"/>
    <property type="match status" value="1"/>
</dbReference>
<sequence length="2824" mass="305301">MQILAQAPTTTTTLLFATFSVLRHPQLVVTMPGSKTETLALAGALGGGVTALLLLWIQKRRKDDVGAIPAIKLPAGSWFSIQALFKLGKDNIGYGSGRLILQAVDPSIGIGSLVILGQKMILLRDPELVQEVLQKNHQAGGDYGKSFKGSPLDGLTDKTFGRGLFFAEDQDPQWAVAHKILTRPFSHRGILNMVPLMCEQADCLVAALECKMRAGESVHMYDYLVKMALETIAVCSMGTPFDSFNSTEPHPFPVAFQAALDAMFALFYVPTQLWPCCVLTMWRMQKAVGVMNGLIDEIIRKRSDKETSSSGKAPDLLDLMLAEGSKLSRENVRSQILTFLFAGHDSTAAAMSSLIVFLVANPRMEVRLVAEIQQVVGSGEVQAHHIPELTYLDWCMKETLRLLPPAGSYQRMAFQNTILGGKWKLKQYTPIVVDVFALHMDPETWGADAACFVPERWEKGPPHAYSYMPFASGPRSCIGKEFSIMEQKIVAVKLLQRFTMHSPTAWTARTGSVLIKASESLPHTILGIDAEFSPQQFFVGASIPVLLQLRGSGSALRPSTAERVQLVLDVKCRLSPSSLDTSGFSSRAFQKEQLLGGSSGDLGMRRLDAVLGIAPADGGGREFRDWLVSSGHPWASNVKLFASPEELQEHLTSPSYPERDLKANKTSTLCAAVVFDTSPTSPEVHYTLRFNRSLGYDPNLPILASIMKLTTISTESLVDARDGQSPLRFNPAGMTWYTQSGFLSLQRSVDTFIEASARVRHPRGGGSEERLPLKGLASWVGEDGRPHFIVPFPTPGWRIEVFSMVLPQLLGSFLLMSLLYSLNRMITGVVHEREARLRDGMRMMGMHPAAFYASWVLTYVGLYMFVVLGITLMLSWGRILPLSSPSLLFVWLMLFSVAAIAYALVISTFFSKAKTAATVGSIVFFSSSYLRHLAQPDTSPRILRLLSLLPPVCFELASDVYGSLESQQVGITWANAGVPFNNFSVQESCWMLALDAVLLFLLFLYLDQVMPREIGLQRKWYFPLLPSFWAELCGSLKSRGQGDGQSSRLQQAQEPGRAEIAALIEPDLGEAAAWMSRNGQTVELRQLSKHFGALRAVEALDLVMYQGEIFALLGHNGAGKTTTLAVLCGLMAPSSGSCSIFGHDGGEDAAEVQRLLGVCPQHDVLWEELTCEEHMTLFAGFKGVPHADVAGEVSSMLQRVGLHRAGTAALQACRLSGGMKRKLSLGIAFLGGSRLVVLDEPTSGLDPYSRRTVWELLRAMKQGRVLSTHYMDEADILGDRIAILHEGRLRCCGSPQFLKRAYDCGYNVSFVKRAGCSSEAVHEAVCRHVPELTSEVTTLSDSGKELILQFPFAAARHFPKVLGELEQQMEELLLESYGISVHTYFDNLSAPTAISQLLTVTTLEEVFLKVASGDVVERTATDAGSVSGSESISGGGEYVELAEVTGRGAESAREVRLLGLPGQQEQPAEEKPPGCCRRPVNQMRALIRKRWRYGLRDKRAFLCQMLLPTTTLVLFLAIMSVKLFSRMPPLELSASGFNEHCVDPLRGDGVQNVVDFTYLPFMGSEEAQAVLEPGKPFWKGDLRRCDPNEAINEADANEEVEQLAESEKALDETLATVEACSAAGPHLQGGGRRLEQLQGSEEISEVSEMLLASFEKQLLHMSVALWAWLDPILRQQVEPGPDLLSEQEPDPDVAEPRPVRFMGRKGVGFCPGAGSVERMIWSALELDTKGKLTREDLRETLEKLKLSVGGKAMDAKLHSQAGIQKLLASEKLKELLPELQESGLLAPKVSSEDQLGELFGDAVFLALDQNQDGVIDEAELCAVGKAVRTEVGRYLRLARQFSKQILTGATRYRLFFRLCTVLRFKHGDLLVGPTAVEFRGGGALGGEWKMLSPPSLREAGAAPLHAGGRAADLLWSLRRQAVQPSALNFAAAVAEVAKTGRWEAALQLLGVGRRWGLLGVPGGSSRLRTQRISYGAGISACARGMRWSWSLQLLQQLRFDSQEDSPDKGAFGAALGACRGAGAWEQTLAILASMAVERVDLDASAFGTALGVLCDDPGALAVDWETAKWPLCLQLLQVALRSPLLPAATALSTSVHALARARDASRACQVLHLLRRSSAAAAASDDTILLVTASGAVLHALASKGHWRGSLALLQLMRRSRSVPSIIACNSAIDGCATGQQWPWALTLLLSSLLCGEDAADEPLGWPNEVSFGAALKSCAASGQWAAALQLLRLARCRRLGSAAAASCAVASCAEAAKWSAALGMPVAGALSGGGQFSCCTLPVRVPLQTSSAITRRSLRVRGARAMPAGRSGCSARCGMTAQPWAPAAGRSAGPWLCASWPGAAGGLRSLRKHSNNNSSNNNNSNNNKKKNNKNDNNDNNHNNSSSLTCSSSTRPLPAASVLAGCRRPWLCCSSCAGAGCSRTASATAPPSAPATAMTACRRAGRWRLSLGVLQQLRDSGLQPDLASFGAALGALTGRRVSGGSSWRELKSSKLQPDAVARASVAAALDLQLQEEGLQLRAVLEPLSALGLVFLLSVYITFCLSFIPSGIANFIVKERATGARQLQALSGASHLSYWAANLSYDVALYIVPALSVPISLHFFGYNMLLEGDCGLALAAVLAAFGPAVAGFAYLVSFLFKDHSKASNAILSFCLIGAIVLSTVLFILSIVNYNPTAEYPSACDYPTKAHPEGTCLSPQARQADRILGPIFRLVPTVCLYQALFAIALVANIQAVVPEGAMEAMMATSGSVKGMPKLSLSPFAYEWAGEPLRFLLAEAVGFFVAAVLLDTMLHSPRLERSLDAASWFRRIASWRAGRNGSEEARL</sequence>
<dbReference type="InterPro" id="IPR017871">
    <property type="entry name" value="ABC_transporter-like_CS"/>
</dbReference>
<dbReference type="PROSITE" id="PS00018">
    <property type="entry name" value="EF_HAND_1"/>
    <property type="match status" value="1"/>
</dbReference>
<dbReference type="EMBL" id="CAJNNV010003265">
    <property type="protein sequence ID" value="CAE8588703.1"/>
    <property type="molecule type" value="Genomic_DNA"/>
</dbReference>
<keyword evidence="8 12" id="KW-1133">Transmembrane helix</keyword>
<evidence type="ECO:0000256" key="12">
    <source>
        <dbReference type="SAM" id="Phobius"/>
    </source>
</evidence>
<dbReference type="InterPro" id="IPR003439">
    <property type="entry name" value="ABC_transporter-like_ATP-bd"/>
</dbReference>
<dbReference type="SUPFAM" id="SSF52540">
    <property type="entry name" value="P-loop containing nucleoside triphosphate hydrolases"/>
    <property type="match status" value="1"/>
</dbReference>
<dbReference type="Gene3D" id="1.25.40.10">
    <property type="entry name" value="Tetratricopeptide repeat domain"/>
    <property type="match status" value="2"/>
</dbReference>
<feature type="non-terminal residue" evidence="15">
    <location>
        <position position="2824"/>
    </location>
</feature>
<keyword evidence="10" id="KW-0349">Heme</keyword>
<dbReference type="Proteomes" id="UP000654075">
    <property type="component" value="Unassembled WGS sequence"/>
</dbReference>
<dbReference type="PRINTS" id="PR00463">
    <property type="entry name" value="EP450I"/>
</dbReference>
<keyword evidence="10" id="KW-0408">Iron</keyword>
<keyword evidence="3" id="KW-0813">Transport</keyword>
<keyword evidence="4 12" id="KW-0812">Transmembrane</keyword>
<dbReference type="PROSITE" id="PS50893">
    <property type="entry name" value="ABC_TRANSPORTER_2"/>
    <property type="match status" value="1"/>
</dbReference>
<gene>
    <name evidence="15" type="ORF">PGLA1383_LOCUS7491</name>
</gene>
<comment type="similarity">
    <text evidence="2">Belongs to the ABC transporter superfamily. ABCA family.</text>
</comment>
<evidence type="ECO:0000256" key="5">
    <source>
        <dbReference type="ARBA" id="ARBA00022737"/>
    </source>
</evidence>
<feature type="binding site" description="axial binding residue" evidence="10">
    <location>
        <position position="477"/>
    </location>
    <ligand>
        <name>heme</name>
        <dbReference type="ChEBI" id="CHEBI:30413"/>
    </ligand>
    <ligandPart>
        <name>Fe</name>
        <dbReference type="ChEBI" id="CHEBI:18248"/>
    </ligandPart>
</feature>
<dbReference type="GO" id="GO:0016020">
    <property type="term" value="C:membrane"/>
    <property type="evidence" value="ECO:0007669"/>
    <property type="project" value="UniProtKB-SubCell"/>
</dbReference>
<keyword evidence="16" id="KW-1185">Reference proteome</keyword>
<feature type="transmembrane region" description="Helical" evidence="12">
    <location>
        <begin position="2529"/>
        <end position="2556"/>
    </location>
</feature>
<evidence type="ECO:0000259" key="13">
    <source>
        <dbReference type="PROSITE" id="PS50222"/>
    </source>
</evidence>
<evidence type="ECO:0000256" key="10">
    <source>
        <dbReference type="PIRSR" id="PIRSR602401-1"/>
    </source>
</evidence>
<evidence type="ECO:0008006" key="17">
    <source>
        <dbReference type="Google" id="ProtNLM"/>
    </source>
</evidence>
<dbReference type="GO" id="GO:0005524">
    <property type="term" value="F:ATP binding"/>
    <property type="evidence" value="ECO:0007669"/>
    <property type="project" value="UniProtKB-KW"/>
</dbReference>
<comment type="subcellular location">
    <subcellularLocation>
        <location evidence="1">Membrane</location>
        <topology evidence="1">Multi-pass membrane protein</topology>
    </subcellularLocation>
</comment>
<dbReference type="PANTHER" id="PTHR19229">
    <property type="entry name" value="ATP-BINDING CASSETTE TRANSPORTER SUBFAMILY A ABCA"/>
    <property type="match status" value="1"/>
</dbReference>
<dbReference type="Gene3D" id="3.40.50.300">
    <property type="entry name" value="P-loop containing nucleotide triphosphate hydrolases"/>
    <property type="match status" value="1"/>
</dbReference>
<dbReference type="PRINTS" id="PR00385">
    <property type="entry name" value="P450"/>
</dbReference>
<keyword evidence="7" id="KW-0067">ATP-binding</keyword>
<proteinExistence type="inferred from homology"/>
<evidence type="ECO:0000256" key="9">
    <source>
        <dbReference type="ARBA" id="ARBA00023136"/>
    </source>
</evidence>
<dbReference type="InterPro" id="IPR002048">
    <property type="entry name" value="EF_hand_dom"/>
</dbReference>
<comment type="caution">
    <text evidence="15">The sequence shown here is derived from an EMBL/GenBank/DDBJ whole genome shotgun (WGS) entry which is preliminary data.</text>
</comment>
<feature type="compositionally biased region" description="Low complexity" evidence="11">
    <location>
        <begin position="2356"/>
        <end position="2367"/>
    </location>
</feature>
<dbReference type="GO" id="GO:0140359">
    <property type="term" value="F:ABC-type transporter activity"/>
    <property type="evidence" value="ECO:0007669"/>
    <property type="project" value="InterPro"/>
</dbReference>
<feature type="transmembrane region" description="Helical" evidence="12">
    <location>
        <begin position="809"/>
        <end position="830"/>
    </location>
</feature>
<comment type="cofactor">
    <cofactor evidence="10">
        <name>heme</name>
        <dbReference type="ChEBI" id="CHEBI:30413"/>
    </cofactor>
</comment>
<dbReference type="Pfam" id="PF00005">
    <property type="entry name" value="ABC_tran"/>
    <property type="match status" value="1"/>
</dbReference>
<evidence type="ECO:0000256" key="11">
    <source>
        <dbReference type="SAM" id="MobiDB-lite"/>
    </source>
</evidence>
<feature type="transmembrane region" description="Helical" evidence="12">
    <location>
        <begin position="990"/>
        <end position="1006"/>
    </location>
</feature>
<protein>
    <recommendedName>
        <fullName evidence="17">Calmodulin</fullName>
    </recommendedName>
</protein>
<dbReference type="PROSITE" id="PS50222">
    <property type="entry name" value="EF_HAND_2"/>
    <property type="match status" value="1"/>
</dbReference>
<evidence type="ECO:0000256" key="3">
    <source>
        <dbReference type="ARBA" id="ARBA00022448"/>
    </source>
</evidence>
<dbReference type="Pfam" id="PF00067">
    <property type="entry name" value="p450"/>
    <property type="match status" value="1"/>
</dbReference>
<dbReference type="GO" id="GO:0004497">
    <property type="term" value="F:monooxygenase activity"/>
    <property type="evidence" value="ECO:0007669"/>
    <property type="project" value="InterPro"/>
</dbReference>
<feature type="transmembrane region" description="Helical" evidence="12">
    <location>
        <begin position="888"/>
        <end position="910"/>
    </location>
</feature>
<dbReference type="InterPro" id="IPR026082">
    <property type="entry name" value="ABCA"/>
</dbReference>
<accession>A0A813DLC9</accession>
<dbReference type="SMART" id="SM00382">
    <property type="entry name" value="AAA"/>
    <property type="match status" value="1"/>
</dbReference>
<evidence type="ECO:0000313" key="15">
    <source>
        <dbReference type="EMBL" id="CAE8588703.1"/>
    </source>
</evidence>
<dbReference type="OrthoDB" id="1470350at2759"/>
<feature type="non-terminal residue" evidence="15">
    <location>
        <position position="1"/>
    </location>
</feature>
<dbReference type="InterPro" id="IPR002401">
    <property type="entry name" value="Cyt_P450_E_grp-I"/>
</dbReference>
<dbReference type="InterPro" id="IPR011990">
    <property type="entry name" value="TPR-like_helical_dom_sf"/>
</dbReference>
<keyword evidence="5" id="KW-0677">Repeat</keyword>
<keyword evidence="9 12" id="KW-0472">Membrane</keyword>
<dbReference type="Gene3D" id="1.10.630.10">
    <property type="entry name" value="Cytochrome P450"/>
    <property type="match status" value="1"/>
</dbReference>
<evidence type="ECO:0000259" key="14">
    <source>
        <dbReference type="PROSITE" id="PS50893"/>
    </source>
</evidence>
<evidence type="ECO:0000256" key="1">
    <source>
        <dbReference type="ARBA" id="ARBA00004141"/>
    </source>
</evidence>
<evidence type="ECO:0000256" key="6">
    <source>
        <dbReference type="ARBA" id="ARBA00022741"/>
    </source>
</evidence>
<evidence type="ECO:0000256" key="2">
    <source>
        <dbReference type="ARBA" id="ARBA00008869"/>
    </source>
</evidence>
<feature type="transmembrane region" description="Helical" evidence="12">
    <location>
        <begin position="2577"/>
        <end position="2603"/>
    </location>
</feature>
<feature type="domain" description="EF-hand" evidence="13">
    <location>
        <begin position="1795"/>
        <end position="1830"/>
    </location>
</feature>
<dbReference type="InterPro" id="IPR027417">
    <property type="entry name" value="P-loop_NTPase"/>
</dbReference>
<dbReference type="FunFam" id="3.40.50.300:FF:002275">
    <property type="entry name" value="ATP-binding cassette, subfamily A (ABC1), member 16"/>
    <property type="match status" value="1"/>
</dbReference>
<keyword evidence="6" id="KW-0547">Nucleotide-binding</keyword>
<dbReference type="InterPro" id="IPR036396">
    <property type="entry name" value="Cyt_P450_sf"/>
</dbReference>
<dbReference type="InterPro" id="IPR003593">
    <property type="entry name" value="AAA+_ATPase"/>
</dbReference>
<reference evidence="15" key="1">
    <citation type="submission" date="2021-02" db="EMBL/GenBank/DDBJ databases">
        <authorList>
            <person name="Dougan E. K."/>
            <person name="Rhodes N."/>
            <person name="Thang M."/>
            <person name="Chan C."/>
        </authorList>
    </citation>
    <scope>NUCLEOTIDE SEQUENCE</scope>
</reference>
<dbReference type="Gene3D" id="1.10.238.10">
    <property type="entry name" value="EF-hand"/>
    <property type="match status" value="1"/>
</dbReference>
<dbReference type="GO" id="GO:0005319">
    <property type="term" value="F:lipid transporter activity"/>
    <property type="evidence" value="ECO:0007669"/>
    <property type="project" value="TreeGrafter"/>
</dbReference>
<dbReference type="InterPro" id="IPR001128">
    <property type="entry name" value="Cyt_P450"/>
</dbReference>
<dbReference type="Pfam" id="PF12698">
    <property type="entry name" value="ABC2_membrane_3"/>
    <property type="match status" value="2"/>
</dbReference>
<dbReference type="GO" id="GO:0020037">
    <property type="term" value="F:heme binding"/>
    <property type="evidence" value="ECO:0007669"/>
    <property type="project" value="InterPro"/>
</dbReference>
<evidence type="ECO:0000256" key="4">
    <source>
        <dbReference type="ARBA" id="ARBA00022692"/>
    </source>
</evidence>
<dbReference type="GO" id="GO:0005509">
    <property type="term" value="F:calcium ion binding"/>
    <property type="evidence" value="ECO:0007669"/>
    <property type="project" value="InterPro"/>
</dbReference>
<evidence type="ECO:0000256" key="7">
    <source>
        <dbReference type="ARBA" id="ARBA00022840"/>
    </source>
</evidence>
<feature type="compositionally biased region" description="Low complexity" evidence="11">
    <location>
        <begin position="2380"/>
        <end position="2393"/>
    </location>
</feature>
<feature type="transmembrane region" description="Helical" evidence="12">
    <location>
        <begin position="851"/>
        <end position="876"/>
    </location>
</feature>
<feature type="transmembrane region" description="Helical" evidence="12">
    <location>
        <begin position="2615"/>
        <end position="2636"/>
    </location>
</feature>
<dbReference type="GO" id="GO:0016705">
    <property type="term" value="F:oxidoreductase activity, acting on paired donors, with incorporation or reduction of molecular oxygen"/>
    <property type="evidence" value="ECO:0007669"/>
    <property type="project" value="InterPro"/>
</dbReference>
<dbReference type="PROSITE" id="PS00211">
    <property type="entry name" value="ABC_TRANSPORTER_1"/>
    <property type="match status" value="1"/>
</dbReference>
<dbReference type="InterPro" id="IPR013525">
    <property type="entry name" value="ABC2_TM"/>
</dbReference>
<keyword evidence="10" id="KW-0479">Metal-binding</keyword>
<feature type="domain" description="ABC transporter" evidence="14">
    <location>
        <begin position="1082"/>
        <end position="1311"/>
    </location>
</feature>
<evidence type="ECO:0000313" key="16">
    <source>
        <dbReference type="Proteomes" id="UP000654075"/>
    </source>
</evidence>
<evidence type="ECO:0000256" key="8">
    <source>
        <dbReference type="ARBA" id="ARBA00022989"/>
    </source>
</evidence>
<dbReference type="CDD" id="cd03263">
    <property type="entry name" value="ABC_subfamily_A"/>
    <property type="match status" value="1"/>
</dbReference>
<name>A0A813DLC9_POLGL</name>
<feature type="region of interest" description="Disordered" evidence="11">
    <location>
        <begin position="2349"/>
        <end position="2395"/>
    </location>
</feature>
<feature type="transmembrane region" description="Helical" evidence="12">
    <location>
        <begin position="2648"/>
        <end position="2670"/>
    </location>
</feature>
<organism evidence="15 16">
    <name type="scientific">Polarella glacialis</name>
    <name type="common">Dinoflagellate</name>
    <dbReference type="NCBI Taxonomy" id="89957"/>
    <lineage>
        <taxon>Eukaryota</taxon>
        <taxon>Sar</taxon>
        <taxon>Alveolata</taxon>
        <taxon>Dinophyceae</taxon>
        <taxon>Suessiales</taxon>
        <taxon>Suessiaceae</taxon>
        <taxon>Polarella</taxon>
    </lineage>
</organism>
<dbReference type="InterPro" id="IPR018247">
    <property type="entry name" value="EF_Hand_1_Ca_BS"/>
</dbReference>
<dbReference type="GO" id="GO:0016887">
    <property type="term" value="F:ATP hydrolysis activity"/>
    <property type="evidence" value="ECO:0007669"/>
    <property type="project" value="InterPro"/>
</dbReference>
<dbReference type="GO" id="GO:0005506">
    <property type="term" value="F:iron ion binding"/>
    <property type="evidence" value="ECO:0007669"/>
    <property type="project" value="InterPro"/>
</dbReference>
<dbReference type="SUPFAM" id="SSF48264">
    <property type="entry name" value="Cytochrome P450"/>
    <property type="match status" value="1"/>
</dbReference>